<comment type="caution">
    <text evidence="1">The sequence shown here is derived from an EMBL/GenBank/DDBJ whole genome shotgun (WGS) entry which is preliminary data.</text>
</comment>
<proteinExistence type="predicted"/>
<dbReference type="AlphaFoldDB" id="A0A5B7H4F7"/>
<dbReference type="Proteomes" id="UP000324222">
    <property type="component" value="Unassembled WGS sequence"/>
</dbReference>
<organism evidence="1 2">
    <name type="scientific">Portunus trituberculatus</name>
    <name type="common">Swimming crab</name>
    <name type="synonym">Neptunus trituberculatus</name>
    <dbReference type="NCBI Taxonomy" id="210409"/>
    <lineage>
        <taxon>Eukaryota</taxon>
        <taxon>Metazoa</taxon>
        <taxon>Ecdysozoa</taxon>
        <taxon>Arthropoda</taxon>
        <taxon>Crustacea</taxon>
        <taxon>Multicrustacea</taxon>
        <taxon>Malacostraca</taxon>
        <taxon>Eumalacostraca</taxon>
        <taxon>Eucarida</taxon>
        <taxon>Decapoda</taxon>
        <taxon>Pleocyemata</taxon>
        <taxon>Brachyura</taxon>
        <taxon>Eubrachyura</taxon>
        <taxon>Portunoidea</taxon>
        <taxon>Portunidae</taxon>
        <taxon>Portuninae</taxon>
        <taxon>Portunus</taxon>
    </lineage>
</organism>
<protein>
    <submittedName>
        <fullName evidence="1">Uncharacterized protein</fullName>
    </submittedName>
</protein>
<accession>A0A5B7H4F7</accession>
<evidence type="ECO:0000313" key="1">
    <source>
        <dbReference type="EMBL" id="MPC64227.1"/>
    </source>
</evidence>
<sequence>MIGGSLLADLRLRKAFLLYHLLKKRTQMSSCLVLQRLKHSTPLGKTCTLLPPITHPSPCSSGNPDYTVPKVCQHSQSCCLYLHSLQELVEAIGKTVQTNKKSLEQIISDRQGPH</sequence>
<keyword evidence="2" id="KW-1185">Reference proteome</keyword>
<name>A0A5B7H4F7_PORTR</name>
<evidence type="ECO:0000313" key="2">
    <source>
        <dbReference type="Proteomes" id="UP000324222"/>
    </source>
</evidence>
<reference evidence="1 2" key="1">
    <citation type="submission" date="2019-05" db="EMBL/GenBank/DDBJ databases">
        <title>Another draft genome of Portunus trituberculatus and its Hox gene families provides insights of decapod evolution.</title>
        <authorList>
            <person name="Jeong J.-H."/>
            <person name="Song I."/>
            <person name="Kim S."/>
            <person name="Choi T."/>
            <person name="Kim D."/>
            <person name="Ryu S."/>
            <person name="Kim W."/>
        </authorList>
    </citation>
    <scope>NUCLEOTIDE SEQUENCE [LARGE SCALE GENOMIC DNA]</scope>
    <source>
        <tissue evidence="1">Muscle</tissue>
    </source>
</reference>
<gene>
    <name evidence="1" type="ORF">E2C01_058338</name>
</gene>
<dbReference type="EMBL" id="VSRR010021803">
    <property type="protein sequence ID" value="MPC64227.1"/>
    <property type="molecule type" value="Genomic_DNA"/>
</dbReference>